<dbReference type="AlphaFoldDB" id="A0A9P6HET9"/>
<name>A0A9P6HET9_9AGAM</name>
<organism evidence="2 3">
    <name type="scientific">Thelephora terrestris</name>
    <dbReference type="NCBI Taxonomy" id="56493"/>
    <lineage>
        <taxon>Eukaryota</taxon>
        <taxon>Fungi</taxon>
        <taxon>Dikarya</taxon>
        <taxon>Basidiomycota</taxon>
        <taxon>Agaricomycotina</taxon>
        <taxon>Agaricomycetes</taxon>
        <taxon>Thelephorales</taxon>
        <taxon>Thelephoraceae</taxon>
        <taxon>Thelephora</taxon>
    </lineage>
</organism>
<proteinExistence type="predicted"/>
<accession>A0A9P6HET9</accession>
<sequence>MEQERRQYYGTSAGEVDNSFDNNSFEDETSEDHIDCSSFIEPVHRLSRELEGLIIRYDPKAIPIPTPTNVIKDSAIYDGERIPRLIVNGVDPISKCRSSLRQKSGSTPPTMWTTGSESSLPKKRRPEGPDANSQRAPKKSKTASNLVWPHERSSSVPAPETQTQANLALQISHYLLEMFSVPLLHSARRF</sequence>
<evidence type="ECO:0000313" key="3">
    <source>
        <dbReference type="Proteomes" id="UP000736335"/>
    </source>
</evidence>
<protein>
    <submittedName>
        <fullName evidence="2">Uncharacterized protein</fullName>
    </submittedName>
</protein>
<dbReference type="EMBL" id="WIUZ02000008">
    <property type="protein sequence ID" value="KAF9784400.1"/>
    <property type="molecule type" value="Genomic_DNA"/>
</dbReference>
<dbReference type="Proteomes" id="UP000736335">
    <property type="component" value="Unassembled WGS sequence"/>
</dbReference>
<keyword evidence="3" id="KW-1185">Reference proteome</keyword>
<reference evidence="2" key="1">
    <citation type="journal article" date="2020" name="Nat. Commun.">
        <title>Large-scale genome sequencing of mycorrhizal fungi provides insights into the early evolution of symbiotic traits.</title>
        <authorList>
            <person name="Miyauchi S."/>
            <person name="Kiss E."/>
            <person name="Kuo A."/>
            <person name="Drula E."/>
            <person name="Kohler A."/>
            <person name="Sanchez-Garcia M."/>
            <person name="Morin E."/>
            <person name="Andreopoulos B."/>
            <person name="Barry K.W."/>
            <person name="Bonito G."/>
            <person name="Buee M."/>
            <person name="Carver A."/>
            <person name="Chen C."/>
            <person name="Cichocki N."/>
            <person name="Clum A."/>
            <person name="Culley D."/>
            <person name="Crous P.W."/>
            <person name="Fauchery L."/>
            <person name="Girlanda M."/>
            <person name="Hayes R.D."/>
            <person name="Keri Z."/>
            <person name="LaButti K."/>
            <person name="Lipzen A."/>
            <person name="Lombard V."/>
            <person name="Magnuson J."/>
            <person name="Maillard F."/>
            <person name="Murat C."/>
            <person name="Nolan M."/>
            <person name="Ohm R.A."/>
            <person name="Pangilinan J."/>
            <person name="Pereira M.F."/>
            <person name="Perotto S."/>
            <person name="Peter M."/>
            <person name="Pfister S."/>
            <person name="Riley R."/>
            <person name="Sitrit Y."/>
            <person name="Stielow J.B."/>
            <person name="Szollosi G."/>
            <person name="Zifcakova L."/>
            <person name="Stursova M."/>
            <person name="Spatafora J.W."/>
            <person name="Tedersoo L."/>
            <person name="Vaario L.M."/>
            <person name="Yamada A."/>
            <person name="Yan M."/>
            <person name="Wang P."/>
            <person name="Xu J."/>
            <person name="Bruns T."/>
            <person name="Baldrian P."/>
            <person name="Vilgalys R."/>
            <person name="Dunand C."/>
            <person name="Henrissat B."/>
            <person name="Grigoriev I.V."/>
            <person name="Hibbett D."/>
            <person name="Nagy L.G."/>
            <person name="Martin F.M."/>
        </authorList>
    </citation>
    <scope>NUCLEOTIDE SEQUENCE</scope>
    <source>
        <strain evidence="2">UH-Tt-Lm1</strain>
    </source>
</reference>
<feature type="compositionally biased region" description="Polar residues" evidence="1">
    <location>
        <begin position="98"/>
        <end position="119"/>
    </location>
</feature>
<feature type="region of interest" description="Disordered" evidence="1">
    <location>
        <begin position="1"/>
        <end position="33"/>
    </location>
</feature>
<feature type="region of interest" description="Disordered" evidence="1">
    <location>
        <begin position="98"/>
        <end position="161"/>
    </location>
</feature>
<gene>
    <name evidence="2" type="ORF">BJ322DRAFT_1109116</name>
</gene>
<comment type="caution">
    <text evidence="2">The sequence shown here is derived from an EMBL/GenBank/DDBJ whole genome shotgun (WGS) entry which is preliminary data.</text>
</comment>
<reference evidence="2" key="2">
    <citation type="submission" date="2020-11" db="EMBL/GenBank/DDBJ databases">
        <authorList>
            <consortium name="DOE Joint Genome Institute"/>
            <person name="Kuo A."/>
            <person name="Miyauchi S."/>
            <person name="Kiss E."/>
            <person name="Drula E."/>
            <person name="Kohler A."/>
            <person name="Sanchez-Garcia M."/>
            <person name="Andreopoulos B."/>
            <person name="Barry K.W."/>
            <person name="Bonito G."/>
            <person name="Buee M."/>
            <person name="Carver A."/>
            <person name="Chen C."/>
            <person name="Cichocki N."/>
            <person name="Clum A."/>
            <person name="Culley D."/>
            <person name="Crous P.W."/>
            <person name="Fauchery L."/>
            <person name="Girlanda M."/>
            <person name="Hayes R."/>
            <person name="Keri Z."/>
            <person name="Labutti K."/>
            <person name="Lipzen A."/>
            <person name="Lombard V."/>
            <person name="Magnuson J."/>
            <person name="Maillard F."/>
            <person name="Morin E."/>
            <person name="Murat C."/>
            <person name="Nolan M."/>
            <person name="Ohm R."/>
            <person name="Pangilinan J."/>
            <person name="Pereira M."/>
            <person name="Perotto S."/>
            <person name="Peter M."/>
            <person name="Riley R."/>
            <person name="Sitrit Y."/>
            <person name="Stielow B."/>
            <person name="Szollosi G."/>
            <person name="Zifcakova L."/>
            <person name="Stursova M."/>
            <person name="Spatafora J.W."/>
            <person name="Tedersoo L."/>
            <person name="Vaario L.-M."/>
            <person name="Yamada A."/>
            <person name="Yan M."/>
            <person name="Wang P."/>
            <person name="Xu J."/>
            <person name="Bruns T."/>
            <person name="Baldrian P."/>
            <person name="Vilgalys R."/>
            <person name="Henrissat B."/>
            <person name="Grigoriev I.V."/>
            <person name="Hibbett D."/>
            <person name="Nagy L.G."/>
            <person name="Martin F.M."/>
        </authorList>
    </citation>
    <scope>NUCLEOTIDE SEQUENCE</scope>
    <source>
        <strain evidence="2">UH-Tt-Lm1</strain>
    </source>
</reference>
<evidence type="ECO:0000256" key="1">
    <source>
        <dbReference type="SAM" id="MobiDB-lite"/>
    </source>
</evidence>
<evidence type="ECO:0000313" key="2">
    <source>
        <dbReference type="EMBL" id="KAF9784400.1"/>
    </source>
</evidence>